<dbReference type="EMBL" id="JBANMG010000004">
    <property type="protein sequence ID" value="KAK6954028.1"/>
    <property type="molecule type" value="Genomic_DNA"/>
</dbReference>
<protein>
    <submittedName>
        <fullName evidence="1">Uncharacterized protein</fullName>
    </submittedName>
</protein>
<comment type="caution">
    <text evidence="1">The sequence shown here is derived from an EMBL/GenBank/DDBJ whole genome shotgun (WGS) entry which is preliminary data.</text>
</comment>
<gene>
    <name evidence="1" type="ORF">Daesc_003990</name>
</gene>
<organism evidence="1 2">
    <name type="scientific">Daldinia eschscholtzii</name>
    <dbReference type="NCBI Taxonomy" id="292717"/>
    <lineage>
        <taxon>Eukaryota</taxon>
        <taxon>Fungi</taxon>
        <taxon>Dikarya</taxon>
        <taxon>Ascomycota</taxon>
        <taxon>Pezizomycotina</taxon>
        <taxon>Sordariomycetes</taxon>
        <taxon>Xylariomycetidae</taxon>
        <taxon>Xylariales</taxon>
        <taxon>Hypoxylaceae</taxon>
        <taxon>Daldinia</taxon>
    </lineage>
</organism>
<proteinExistence type="predicted"/>
<dbReference type="SUPFAM" id="SSF55298">
    <property type="entry name" value="YjgF-like"/>
    <property type="match status" value="1"/>
</dbReference>
<evidence type="ECO:0000313" key="1">
    <source>
        <dbReference type="EMBL" id="KAK6954028.1"/>
    </source>
</evidence>
<dbReference type="AlphaFoldDB" id="A0AAX6MN06"/>
<dbReference type="InterPro" id="IPR035959">
    <property type="entry name" value="RutC-like_sf"/>
</dbReference>
<evidence type="ECO:0000313" key="2">
    <source>
        <dbReference type="Proteomes" id="UP001369815"/>
    </source>
</evidence>
<dbReference type="PANTHER" id="PTHR43857:SF1">
    <property type="entry name" value="YJGH FAMILY PROTEIN"/>
    <property type="match status" value="1"/>
</dbReference>
<keyword evidence="2" id="KW-1185">Reference proteome</keyword>
<sequence>MAGLPSYVYEGVGEWARDTMHYIQAIRVGDTIFLSGQGGWDRGKLAIKENLQEEIDQAFDNIEHALKHAGGKGWSQVYRVVTYATDIKSTHDRIVENFRKFMPDHHPVWTEIGVKQLGVEEMHIEIEIQAYDPEGAAEARKARAQS</sequence>
<reference evidence="1 2" key="1">
    <citation type="journal article" date="2024" name="Front Chem Biol">
        <title>Unveiling the potential of Daldinia eschscholtzii MFLUCC 19-0629 through bioactivity and bioinformatics studies for enhanced sustainable agriculture production.</title>
        <authorList>
            <person name="Brooks S."/>
            <person name="Weaver J.A."/>
            <person name="Klomchit A."/>
            <person name="Alharthi S.A."/>
            <person name="Onlamun T."/>
            <person name="Nurani R."/>
            <person name="Vong T.K."/>
            <person name="Alberti F."/>
            <person name="Greco C."/>
        </authorList>
    </citation>
    <scope>NUCLEOTIDE SEQUENCE [LARGE SCALE GENOMIC DNA]</scope>
    <source>
        <strain evidence="1">MFLUCC 19-0629</strain>
    </source>
</reference>
<accession>A0AAX6MN06</accession>
<dbReference type="Proteomes" id="UP001369815">
    <property type="component" value="Unassembled WGS sequence"/>
</dbReference>
<dbReference type="InterPro" id="IPR006175">
    <property type="entry name" value="YjgF/YER057c/UK114"/>
</dbReference>
<name>A0AAX6MN06_9PEZI</name>
<dbReference type="PANTHER" id="PTHR43857">
    <property type="entry name" value="BLR7761 PROTEIN"/>
    <property type="match status" value="1"/>
</dbReference>
<dbReference type="Pfam" id="PF01042">
    <property type="entry name" value="Ribonuc_L-PSP"/>
    <property type="match status" value="1"/>
</dbReference>
<dbReference type="Gene3D" id="3.30.1330.40">
    <property type="entry name" value="RutC-like"/>
    <property type="match status" value="1"/>
</dbReference>